<dbReference type="PATRIC" id="fig|1502.174.peg.812"/>
<evidence type="ECO:0000313" key="2">
    <source>
        <dbReference type="EMBL" id="KXA13728.1"/>
    </source>
</evidence>
<dbReference type="Pfam" id="PF22768">
    <property type="entry name" value="SPP1_Dit"/>
    <property type="match status" value="1"/>
</dbReference>
<feature type="domain" description="Siphovirus-type tail component C-terminal" evidence="1">
    <location>
        <begin position="33"/>
        <end position="136"/>
    </location>
</feature>
<dbReference type="InterPro" id="IPR054738">
    <property type="entry name" value="Siphovirus-type_tail_C"/>
</dbReference>
<dbReference type="RefSeq" id="WP_196489530.1">
    <property type="nucleotide sequence ID" value="NZ_KQ956174.1"/>
</dbReference>
<dbReference type="Gene3D" id="2.60.120.860">
    <property type="match status" value="1"/>
</dbReference>
<proteinExistence type="predicted"/>
<name>A0A133NBR9_CLOPF</name>
<gene>
    <name evidence="2" type="ORF">HMPREF3222_00805</name>
</gene>
<protein>
    <recommendedName>
        <fullName evidence="1">Siphovirus-type tail component C-terminal domain-containing protein</fullName>
    </recommendedName>
</protein>
<dbReference type="Proteomes" id="UP000070646">
    <property type="component" value="Unassembled WGS sequence"/>
</dbReference>
<feature type="non-terminal residue" evidence="2">
    <location>
        <position position="1"/>
    </location>
</feature>
<accession>A0A133NBR9</accession>
<reference evidence="2 3" key="1">
    <citation type="submission" date="2016-01" db="EMBL/GenBank/DDBJ databases">
        <authorList>
            <person name="Oliw E.H."/>
        </authorList>
    </citation>
    <scope>NUCLEOTIDE SEQUENCE [LARGE SCALE GENOMIC DNA]</scope>
    <source>
        <strain evidence="2 3">MJR7757A</strain>
    </source>
</reference>
<organism evidence="2 3">
    <name type="scientific">Clostridium perfringens</name>
    <dbReference type="NCBI Taxonomy" id="1502"/>
    <lineage>
        <taxon>Bacteria</taxon>
        <taxon>Bacillati</taxon>
        <taxon>Bacillota</taxon>
        <taxon>Clostridia</taxon>
        <taxon>Eubacteriales</taxon>
        <taxon>Clostridiaceae</taxon>
        <taxon>Clostridium</taxon>
    </lineage>
</organism>
<sequence length="139" mass="16242">LISTWVGGWKFKFKLPFSFKKRGKSQKNVYNDGHIETPVEIIFKGPALNPSITNSTTGEFIKVDRELTTDDILYIKTNFGEKKVEIERNGIRENAFHYIDLDSTFFNLELGDNLIEYRTENDLEPQSVEIRYRNRYIGV</sequence>
<evidence type="ECO:0000259" key="1">
    <source>
        <dbReference type="Pfam" id="PF22768"/>
    </source>
</evidence>
<dbReference type="AlphaFoldDB" id="A0A133NBR9"/>
<comment type="caution">
    <text evidence="2">The sequence shown here is derived from an EMBL/GenBank/DDBJ whole genome shotgun (WGS) entry which is preliminary data.</text>
</comment>
<dbReference type="EMBL" id="LRPU01000027">
    <property type="protein sequence ID" value="KXA13728.1"/>
    <property type="molecule type" value="Genomic_DNA"/>
</dbReference>
<evidence type="ECO:0000313" key="3">
    <source>
        <dbReference type="Proteomes" id="UP000070646"/>
    </source>
</evidence>